<accession>A0A921AUS8</accession>
<dbReference type="GO" id="GO:0008811">
    <property type="term" value="F:chloramphenicol O-acetyltransferase activity"/>
    <property type="evidence" value="ECO:0007669"/>
    <property type="project" value="InterPro"/>
</dbReference>
<evidence type="ECO:0000256" key="1">
    <source>
        <dbReference type="PIRSR" id="PIRSR000440-1"/>
    </source>
</evidence>
<dbReference type="PANTHER" id="PTHR38474">
    <property type="entry name" value="SLR0299 PROTEIN"/>
    <property type="match status" value="1"/>
</dbReference>
<gene>
    <name evidence="2" type="ORF">K8W16_03840</name>
</gene>
<dbReference type="SUPFAM" id="SSF52777">
    <property type="entry name" value="CoA-dependent acyltransferases"/>
    <property type="match status" value="1"/>
</dbReference>
<comment type="caution">
    <text evidence="2">The sequence shown here is derived from an EMBL/GenBank/DDBJ whole genome shotgun (WGS) entry which is preliminary data.</text>
</comment>
<dbReference type="EMBL" id="DYZA01000070">
    <property type="protein sequence ID" value="HJD96762.1"/>
    <property type="molecule type" value="Genomic_DNA"/>
</dbReference>
<protein>
    <submittedName>
        <fullName evidence="2">Chloramphenicol acetyltransferase</fullName>
    </submittedName>
</protein>
<reference evidence="2" key="2">
    <citation type="submission" date="2021-09" db="EMBL/GenBank/DDBJ databases">
        <authorList>
            <person name="Gilroy R."/>
        </authorList>
    </citation>
    <scope>NUCLEOTIDE SEQUENCE</scope>
    <source>
        <strain evidence="2">ChiGjej2B2-19336</strain>
    </source>
</reference>
<dbReference type="Proteomes" id="UP000698963">
    <property type="component" value="Unassembled WGS sequence"/>
</dbReference>
<dbReference type="InterPro" id="IPR023213">
    <property type="entry name" value="CAT-like_dom_sf"/>
</dbReference>
<feature type="active site" description="Proton acceptor" evidence="1">
    <location>
        <position position="194"/>
    </location>
</feature>
<organism evidence="2 3">
    <name type="scientific">Mailhella massiliensis</name>
    <dbReference type="NCBI Taxonomy" id="1903261"/>
    <lineage>
        <taxon>Bacteria</taxon>
        <taxon>Pseudomonadati</taxon>
        <taxon>Thermodesulfobacteriota</taxon>
        <taxon>Desulfovibrionia</taxon>
        <taxon>Desulfovibrionales</taxon>
        <taxon>Desulfovibrionaceae</taxon>
        <taxon>Mailhella</taxon>
    </lineage>
</organism>
<dbReference type="PIRSF" id="PIRSF000440">
    <property type="entry name" value="CAT"/>
    <property type="match status" value="1"/>
</dbReference>
<reference evidence="2" key="1">
    <citation type="journal article" date="2021" name="PeerJ">
        <title>Extensive microbial diversity within the chicken gut microbiome revealed by metagenomics and culture.</title>
        <authorList>
            <person name="Gilroy R."/>
            <person name="Ravi A."/>
            <person name="Getino M."/>
            <person name="Pursley I."/>
            <person name="Horton D.L."/>
            <person name="Alikhan N.F."/>
            <person name="Baker D."/>
            <person name="Gharbi K."/>
            <person name="Hall N."/>
            <person name="Watson M."/>
            <person name="Adriaenssens E.M."/>
            <person name="Foster-Nyarko E."/>
            <person name="Jarju S."/>
            <person name="Secka A."/>
            <person name="Antonio M."/>
            <person name="Oren A."/>
            <person name="Chaudhuri R.R."/>
            <person name="La Ragione R."/>
            <person name="Hildebrand F."/>
            <person name="Pallen M.J."/>
        </authorList>
    </citation>
    <scope>NUCLEOTIDE SEQUENCE</scope>
    <source>
        <strain evidence="2">ChiGjej2B2-19336</strain>
    </source>
</reference>
<evidence type="ECO:0000313" key="2">
    <source>
        <dbReference type="EMBL" id="HJD96762.1"/>
    </source>
</evidence>
<dbReference type="InterPro" id="IPR001707">
    <property type="entry name" value="Cmp_AcTrfase"/>
</dbReference>
<sequence length="221" mass="26445">MRIPSFHVIDRDTWERSSYFDHYFFTLRCRYNIGADLDISALQSFRREKGLKFFPVMLYIVMRAVNNHREFRMAFNENKELGYWDEVWPCYTLFHPENETFTDIWSEYSEDFSLFYATVTHDMERYRHVTGRLKAREGEPAHICPISSVPWLTFTHFAQDSYAGSDFLSPLIKFGKYEQRGEKTMIPVSVYVHHAVADGYHTCRLINDMQEMAYFPEKYLL</sequence>
<dbReference type="PANTHER" id="PTHR38474:SF2">
    <property type="entry name" value="CHLORAMPHENICOL ACETYLTRANSFERASE"/>
    <property type="match status" value="1"/>
</dbReference>
<dbReference type="Pfam" id="PF00302">
    <property type="entry name" value="CAT"/>
    <property type="match status" value="1"/>
</dbReference>
<name>A0A921AUS8_9BACT</name>
<proteinExistence type="predicted"/>
<dbReference type="AlphaFoldDB" id="A0A921AUS8"/>
<evidence type="ECO:0000313" key="3">
    <source>
        <dbReference type="Proteomes" id="UP000698963"/>
    </source>
</evidence>
<dbReference type="Gene3D" id="3.30.559.10">
    <property type="entry name" value="Chloramphenicol acetyltransferase-like domain"/>
    <property type="match status" value="1"/>
</dbReference>
<dbReference type="RefSeq" id="WP_304121290.1">
    <property type="nucleotide sequence ID" value="NZ_DYZA01000070.1"/>
</dbReference>
<dbReference type="SMART" id="SM01059">
    <property type="entry name" value="CAT"/>
    <property type="match status" value="1"/>
</dbReference>